<dbReference type="PROSITE" id="PS01122">
    <property type="entry name" value="CASPASE_CYS"/>
    <property type="match status" value="1"/>
</dbReference>
<evidence type="ECO:0000259" key="2">
    <source>
        <dbReference type="PROSITE" id="PS50208"/>
    </source>
</evidence>
<comment type="similarity">
    <text evidence="1">Belongs to the peptidase C14A family.</text>
</comment>
<dbReference type="GO" id="GO:0005829">
    <property type="term" value="C:cytosol"/>
    <property type="evidence" value="ECO:0007669"/>
    <property type="project" value="TreeGrafter"/>
</dbReference>
<dbReference type="PANTHER" id="PTHR10454:SF155">
    <property type="entry name" value="CASPASE-14-LIKE"/>
    <property type="match status" value="1"/>
</dbReference>
<dbReference type="InterPro" id="IPR011600">
    <property type="entry name" value="Pept_C14_caspase"/>
</dbReference>
<dbReference type="InterPro" id="IPR015917">
    <property type="entry name" value="Pept_C14A"/>
</dbReference>
<evidence type="ECO:0000256" key="1">
    <source>
        <dbReference type="ARBA" id="ARBA00010134"/>
    </source>
</evidence>
<protein>
    <recommendedName>
        <fullName evidence="2">Caspase family p20 domain-containing protein</fullName>
    </recommendedName>
</protein>
<dbReference type="Pfam" id="PF00656">
    <property type="entry name" value="Peptidase_C14"/>
    <property type="match status" value="1"/>
</dbReference>
<reference evidence="3 4" key="1">
    <citation type="submission" date="2021-04" db="EMBL/GenBank/DDBJ databases">
        <authorList>
            <person name="De Guttry C."/>
            <person name="Zahm M."/>
            <person name="Klopp C."/>
            <person name="Cabau C."/>
            <person name="Louis A."/>
            <person name="Berthelot C."/>
            <person name="Parey E."/>
            <person name="Roest Crollius H."/>
            <person name="Montfort J."/>
            <person name="Robinson-Rechavi M."/>
            <person name="Bucao C."/>
            <person name="Bouchez O."/>
            <person name="Gislard M."/>
            <person name="Lluch J."/>
            <person name="Milhes M."/>
            <person name="Lampietro C."/>
            <person name="Lopez Roques C."/>
            <person name="Donnadieu C."/>
            <person name="Braasch I."/>
            <person name="Desvignes T."/>
            <person name="Postlethwait J."/>
            <person name="Bobe J."/>
            <person name="Wedekind C."/>
            <person name="Guiguen Y."/>
        </authorList>
    </citation>
    <scope>NUCLEOTIDE SEQUENCE [LARGE SCALE GENOMIC DNA]</scope>
    <source>
        <strain evidence="3">Cs_M1</strain>
        <tissue evidence="3">Blood</tissue>
    </source>
</reference>
<feature type="domain" description="Caspase family p20" evidence="2">
    <location>
        <begin position="50"/>
        <end position="126"/>
    </location>
</feature>
<dbReference type="GO" id="GO:0043525">
    <property type="term" value="P:positive regulation of neuron apoptotic process"/>
    <property type="evidence" value="ECO:0007669"/>
    <property type="project" value="TreeGrafter"/>
</dbReference>
<sequence>MDRYDLSGKRAALIMCGGGRPGAEYDVKRIKEFCKQNKFPESSYTVECKTKEDVTDALKSFRDNLSGDVSCLAMFIMAHGALGHIEVNDEEVLDLEEIYQMFNNSQCPALREKPKLFVVQACRGGTS</sequence>
<dbReference type="InterPro" id="IPR002398">
    <property type="entry name" value="Pept_C14"/>
</dbReference>
<evidence type="ECO:0000313" key="4">
    <source>
        <dbReference type="Proteomes" id="UP001356427"/>
    </source>
</evidence>
<dbReference type="Proteomes" id="UP001356427">
    <property type="component" value="Unassembled WGS sequence"/>
</dbReference>
<organism evidence="3 4">
    <name type="scientific">Coregonus suidteri</name>
    <dbReference type="NCBI Taxonomy" id="861788"/>
    <lineage>
        <taxon>Eukaryota</taxon>
        <taxon>Metazoa</taxon>
        <taxon>Chordata</taxon>
        <taxon>Craniata</taxon>
        <taxon>Vertebrata</taxon>
        <taxon>Euteleostomi</taxon>
        <taxon>Actinopterygii</taxon>
        <taxon>Neopterygii</taxon>
        <taxon>Teleostei</taxon>
        <taxon>Protacanthopterygii</taxon>
        <taxon>Salmoniformes</taxon>
        <taxon>Salmonidae</taxon>
        <taxon>Coregoninae</taxon>
        <taxon>Coregonus</taxon>
    </lineage>
</organism>
<accession>A0AAN8R485</accession>
<dbReference type="AlphaFoldDB" id="A0AAN8R485"/>
<gene>
    <name evidence="3" type="ORF">J4Q44_G00038580</name>
</gene>
<dbReference type="PRINTS" id="PR00376">
    <property type="entry name" value="IL1BCENZYME"/>
</dbReference>
<dbReference type="SUPFAM" id="SSF52129">
    <property type="entry name" value="Caspase-like"/>
    <property type="match status" value="1"/>
</dbReference>
<keyword evidence="4" id="KW-1185">Reference proteome</keyword>
<dbReference type="Gene3D" id="3.40.50.1460">
    <property type="match status" value="1"/>
</dbReference>
<evidence type="ECO:0000313" key="3">
    <source>
        <dbReference type="EMBL" id="KAK6324516.1"/>
    </source>
</evidence>
<comment type="caution">
    <text evidence="3">The sequence shown here is derived from an EMBL/GenBank/DDBJ whole genome shotgun (WGS) entry which is preliminary data.</text>
</comment>
<dbReference type="GO" id="GO:0006508">
    <property type="term" value="P:proteolysis"/>
    <property type="evidence" value="ECO:0007669"/>
    <property type="project" value="InterPro"/>
</dbReference>
<dbReference type="GO" id="GO:0004197">
    <property type="term" value="F:cysteine-type endopeptidase activity"/>
    <property type="evidence" value="ECO:0007669"/>
    <property type="project" value="InterPro"/>
</dbReference>
<proteinExistence type="inferred from homology"/>
<dbReference type="InterPro" id="IPR029030">
    <property type="entry name" value="Caspase-like_dom_sf"/>
</dbReference>
<dbReference type="PANTHER" id="PTHR10454">
    <property type="entry name" value="CASPASE"/>
    <property type="match status" value="1"/>
</dbReference>
<dbReference type="PROSITE" id="PS50208">
    <property type="entry name" value="CASPASE_P20"/>
    <property type="match status" value="1"/>
</dbReference>
<dbReference type="EMBL" id="JAGTTL010000003">
    <property type="protein sequence ID" value="KAK6324516.1"/>
    <property type="molecule type" value="Genomic_DNA"/>
</dbReference>
<name>A0AAN8R485_9TELE</name>
<dbReference type="InterPro" id="IPR001309">
    <property type="entry name" value="Pept_C14_p20"/>
</dbReference>
<dbReference type="InterPro" id="IPR033139">
    <property type="entry name" value="Caspase_cys_AS"/>
</dbReference>